<gene>
    <name evidence="1" type="ORF">C7M71_005240</name>
</gene>
<protein>
    <submittedName>
        <fullName evidence="1">Uncharacterized protein</fullName>
    </submittedName>
</protein>
<reference evidence="2" key="1">
    <citation type="submission" date="2018-07" db="EMBL/GenBank/DDBJ databases">
        <title>Streptacidiphilus bronchialis DSM 106435 chromosome.</title>
        <authorList>
            <person name="Batra D."/>
            <person name="Gulvik C.A."/>
        </authorList>
    </citation>
    <scope>NUCLEOTIDE SEQUENCE [LARGE SCALE GENOMIC DNA]</scope>
    <source>
        <strain evidence="2">DSM 106435</strain>
    </source>
</reference>
<dbReference type="Proteomes" id="UP000249340">
    <property type="component" value="Chromosome"/>
</dbReference>
<organism evidence="1 2">
    <name type="scientific">Peterkaempfera bronchialis</name>
    <dbReference type="NCBI Taxonomy" id="2126346"/>
    <lineage>
        <taxon>Bacteria</taxon>
        <taxon>Bacillati</taxon>
        <taxon>Actinomycetota</taxon>
        <taxon>Actinomycetes</taxon>
        <taxon>Kitasatosporales</taxon>
        <taxon>Streptomycetaceae</taxon>
        <taxon>Peterkaempfera</taxon>
    </lineage>
</organism>
<dbReference type="OrthoDB" id="9765709at2"/>
<evidence type="ECO:0000313" key="1">
    <source>
        <dbReference type="EMBL" id="AXI76946.1"/>
    </source>
</evidence>
<sequence length="1119" mass="121313">MYPQPSFGEAADSRSQQQDRIRERLLSFGPGPAGLFQDICTLLDDDRGLQTRVMLIGHLLRELESAVRAILLPDETRTPGESQQAAPETPGAGVVQALSYLLDAVDTAVRSLFQPASAPVAAGPPAPASGNTHRLQVKAVLAALGIPESSAEGRAWLKAVGQQHGHAHRPGLEPPRALDQKFQAYVDGFMQLFDVLLDAFDARYLASAERLDRLAALEHPTKDDAALLFQNFPQDELTRERFFSQLTTPAWLPLLGKVFAHPPTAAVDEEAGRVTFSYWPASAYLARMAAVDPTAVLQIAARIETDNPRVHLDLVEIAVSVPAKKAVQLLPRLLAAVRGPYILAPDRYADLAVHLAGSDHHDAALELMCALLATDAHGNSRIGEWEYGHTVDRANTPMTAHLGVRWAAALVECLDQTLNALQRPGHTGSGDRSEIWYPALDRDQDLAYPGAEVRLTTALRNTATALLSDGTANLAEVLAVLQTRPWTVLRRLRLHMLDRHAEAGGALVADALTDQATAADEGLEREWLLLARNHAVALDTATRTQVLAAVDAGPDAERWSREYQQRYNTTIDPEKLTTWTDLWRRDRYTALEPVLSAEQRTSLSDLVGRYGAARDLDKVPHSGMPLIDPPASETPGDLAMLDTAELVARAAAWEPEPSAFGGTNQSAYSSVLREAVTAQGGRHSNQAQLFADLVDTYLVAALSGFQAAAHSTMVEWAPLVDLAQHAADRQDTGLAHELHRVAAELLITALNHRINPPAPVLAMPTWNVITAVLAAPDTLAAAEEPGLYWYDARAQALRAAVAWASWSRAHDLDVSPAFDLLQDASMAGPAAAEIRATVLGERFPQLTHLDPTWGAAVGTDLFNSTAAGATAWNAYLSAAPFDHASAELLLGTYRDQAEKDTEDGSDRSARLRFALGRHILALYWADVIDLTGGNGLVASYYTYTSTSVLQQLDSSIAMDIRAGVSPEVAPRVKAWWQWRLGTADDETPPLNRELGDIAAALAASGQFPGQWGLQQMQAVLDAGGQLRPDDTTFGFLTAVVVTETTAVLVLLRDWFAGLDQYATLPRYRETDIRTLLRTGLADPKNETLAREIISRAAARGHHQFRTLLNDPVERPAAGS</sequence>
<evidence type="ECO:0000313" key="2">
    <source>
        <dbReference type="Proteomes" id="UP000249340"/>
    </source>
</evidence>
<dbReference type="EMBL" id="CP031264">
    <property type="protein sequence ID" value="AXI76946.1"/>
    <property type="molecule type" value="Genomic_DNA"/>
</dbReference>
<dbReference type="KEGG" id="stri:C7M71_005240"/>
<name>A0A345ST91_9ACTN</name>
<proteinExistence type="predicted"/>
<keyword evidence="2" id="KW-1185">Reference proteome</keyword>
<accession>A0A345ST91</accession>
<dbReference type="AlphaFoldDB" id="A0A345ST91"/>